<gene>
    <name evidence="1" type="ORF">A4U43_C01F31620</name>
</gene>
<dbReference type="AlphaFoldDB" id="A0A5P1FUK6"/>
<proteinExistence type="predicted"/>
<dbReference type="Gramene" id="ONK81664">
    <property type="protein sequence ID" value="ONK81664"/>
    <property type="gene ID" value="A4U43_C01F31620"/>
</dbReference>
<organism evidence="1 2">
    <name type="scientific">Asparagus officinalis</name>
    <name type="common">Garden asparagus</name>
    <dbReference type="NCBI Taxonomy" id="4686"/>
    <lineage>
        <taxon>Eukaryota</taxon>
        <taxon>Viridiplantae</taxon>
        <taxon>Streptophyta</taxon>
        <taxon>Embryophyta</taxon>
        <taxon>Tracheophyta</taxon>
        <taxon>Spermatophyta</taxon>
        <taxon>Magnoliopsida</taxon>
        <taxon>Liliopsida</taxon>
        <taxon>Asparagales</taxon>
        <taxon>Asparagaceae</taxon>
        <taxon>Asparagoideae</taxon>
        <taxon>Asparagus</taxon>
    </lineage>
</organism>
<dbReference type="EMBL" id="CM007381">
    <property type="protein sequence ID" value="ONK81664.1"/>
    <property type="molecule type" value="Genomic_DNA"/>
</dbReference>
<evidence type="ECO:0000313" key="2">
    <source>
        <dbReference type="Proteomes" id="UP000243459"/>
    </source>
</evidence>
<protein>
    <submittedName>
        <fullName evidence="1">Uncharacterized protein</fullName>
    </submittedName>
</protein>
<keyword evidence="2" id="KW-1185">Reference proteome</keyword>
<sequence length="119" mass="12575">MHKSHIGLGSLSTVVASCHQLPMDSGSGFGKVVLGVISSAVRELTLAKGSMVVVSSPSVDGSWIVNVVLWPQVILALQLDPTCALKPVTGKYLKCLVGDGGDQVVPSRMRCMNRMLLDK</sequence>
<name>A0A5P1FUK6_ASPOF</name>
<evidence type="ECO:0000313" key="1">
    <source>
        <dbReference type="EMBL" id="ONK81664.1"/>
    </source>
</evidence>
<dbReference type="Proteomes" id="UP000243459">
    <property type="component" value="Chromosome 1"/>
</dbReference>
<dbReference type="PROSITE" id="PS51257">
    <property type="entry name" value="PROKAR_LIPOPROTEIN"/>
    <property type="match status" value="1"/>
</dbReference>
<reference evidence="2" key="1">
    <citation type="journal article" date="2017" name="Nat. Commun.">
        <title>The asparagus genome sheds light on the origin and evolution of a young Y chromosome.</title>
        <authorList>
            <person name="Harkess A."/>
            <person name="Zhou J."/>
            <person name="Xu C."/>
            <person name="Bowers J.E."/>
            <person name="Van der Hulst R."/>
            <person name="Ayyampalayam S."/>
            <person name="Mercati F."/>
            <person name="Riccardi P."/>
            <person name="McKain M.R."/>
            <person name="Kakrana A."/>
            <person name="Tang H."/>
            <person name="Ray J."/>
            <person name="Groenendijk J."/>
            <person name="Arikit S."/>
            <person name="Mathioni S.M."/>
            <person name="Nakano M."/>
            <person name="Shan H."/>
            <person name="Telgmann-Rauber A."/>
            <person name="Kanno A."/>
            <person name="Yue Z."/>
            <person name="Chen H."/>
            <person name="Li W."/>
            <person name="Chen Y."/>
            <person name="Xu X."/>
            <person name="Zhang Y."/>
            <person name="Luo S."/>
            <person name="Chen H."/>
            <person name="Gao J."/>
            <person name="Mao Z."/>
            <person name="Pires J.C."/>
            <person name="Luo M."/>
            <person name="Kudrna D."/>
            <person name="Wing R.A."/>
            <person name="Meyers B.C."/>
            <person name="Yi K."/>
            <person name="Kong H."/>
            <person name="Lavrijsen P."/>
            <person name="Sunseri F."/>
            <person name="Falavigna A."/>
            <person name="Ye Y."/>
            <person name="Leebens-Mack J.H."/>
            <person name="Chen G."/>
        </authorList>
    </citation>
    <scope>NUCLEOTIDE SEQUENCE [LARGE SCALE GENOMIC DNA]</scope>
    <source>
        <strain evidence="2">cv. DH0086</strain>
    </source>
</reference>
<accession>A0A5P1FUK6</accession>